<dbReference type="GO" id="GO:0005737">
    <property type="term" value="C:cytoplasm"/>
    <property type="evidence" value="ECO:0007669"/>
    <property type="project" value="UniProtKB-SubCell"/>
</dbReference>
<accession>G7WGQ8</accession>
<dbReference type="KEGG" id="dor:Desor_2968"/>
<dbReference type="PANTHER" id="PTHR21432">
    <property type="entry name" value="ACETYL-COA HYDROLASE-RELATED"/>
    <property type="match status" value="1"/>
</dbReference>
<evidence type="ECO:0000313" key="7">
    <source>
        <dbReference type="Proteomes" id="UP000006346"/>
    </source>
</evidence>
<dbReference type="GO" id="GO:0006083">
    <property type="term" value="P:acetate metabolic process"/>
    <property type="evidence" value="ECO:0007669"/>
    <property type="project" value="InterPro"/>
</dbReference>
<feature type="binding site" evidence="3">
    <location>
        <begin position="221"/>
        <end position="225"/>
    </location>
    <ligand>
        <name>CoA</name>
        <dbReference type="ChEBI" id="CHEBI:57287"/>
    </ligand>
</feature>
<dbReference type="Gene3D" id="3.40.1080.10">
    <property type="entry name" value="Glutaconate Coenzyme A-transferase"/>
    <property type="match status" value="1"/>
</dbReference>
<dbReference type="Gene3D" id="3.30.750.70">
    <property type="entry name" value="4-hydroxybutyrate coenzyme like domains"/>
    <property type="match status" value="1"/>
</dbReference>
<comment type="pathway">
    <text evidence="3">Lipid metabolism; butanoate metabolism.</text>
</comment>
<evidence type="ECO:0000259" key="5">
    <source>
        <dbReference type="Pfam" id="PF13336"/>
    </source>
</evidence>
<keyword evidence="3" id="KW-0443">Lipid metabolism</keyword>
<feature type="domain" description="Acetyl-CoA hydrolase/transferase N-terminal" evidence="4">
    <location>
        <begin position="5"/>
        <end position="183"/>
    </location>
</feature>
<dbReference type="GO" id="GO:0019605">
    <property type="term" value="P:butyrate metabolic process"/>
    <property type="evidence" value="ECO:0007669"/>
    <property type="project" value="UniProtKB-UniRule"/>
</dbReference>
<dbReference type="Proteomes" id="UP000006346">
    <property type="component" value="Chromosome"/>
</dbReference>
<dbReference type="InterPro" id="IPR023990">
    <property type="entry name" value="Butryl-CoA_acetate_CoA_Tfrase"/>
</dbReference>
<comment type="catalytic activity">
    <reaction evidence="3">
        <text>butanoate + acetyl-CoA = butanoyl-CoA + acetate</text>
        <dbReference type="Rhea" id="RHEA:30071"/>
        <dbReference type="ChEBI" id="CHEBI:17968"/>
        <dbReference type="ChEBI" id="CHEBI:30089"/>
        <dbReference type="ChEBI" id="CHEBI:57288"/>
        <dbReference type="ChEBI" id="CHEBI:57371"/>
    </reaction>
</comment>
<dbReference type="InterPro" id="IPR003702">
    <property type="entry name" value="ActCoA_hydro_N"/>
</dbReference>
<feature type="active site" description="5-glutamyl coenzyme A thioester intermediate" evidence="3">
    <location>
        <position position="246"/>
    </location>
</feature>
<dbReference type="InterPro" id="IPR026888">
    <property type="entry name" value="AcetylCoA_hyd_C"/>
</dbReference>
<keyword evidence="2 3" id="KW-0808">Transferase</keyword>
<keyword evidence="3" id="KW-0963">Cytoplasm</keyword>
<comment type="subcellular location">
    <subcellularLocation>
        <location evidence="3">Cytoplasm</location>
    </subcellularLocation>
</comment>
<dbReference type="HAMAP" id="MF_03228">
    <property type="entry name" value="But_CoA_trans"/>
    <property type="match status" value="1"/>
</dbReference>
<evidence type="ECO:0000313" key="6">
    <source>
        <dbReference type="EMBL" id="AET68494.1"/>
    </source>
</evidence>
<dbReference type="InterPro" id="IPR046433">
    <property type="entry name" value="ActCoA_hydro"/>
</dbReference>
<evidence type="ECO:0000256" key="1">
    <source>
        <dbReference type="ARBA" id="ARBA00009632"/>
    </source>
</evidence>
<evidence type="ECO:0000256" key="2">
    <source>
        <dbReference type="ARBA" id="ARBA00022679"/>
    </source>
</evidence>
<dbReference type="HOGENOM" id="CLU_030703_1_0_9"/>
<sequence length="449" mass="48904">MAGFRDEYRSKLRTPDEAVKVVKSGDWVYAGHFAMYTQLLDEALSRRVGEVSDVKVRTVCATSVPKICKVDPEMKSFTFHSGYFSAFERKLSDKGLAVYIPSNYGQSPIFIRNGSAGHPNVAMIGVTKPDNNGYFNFSTAVSYARTACELADIVILEVNDQAPWVYGGEGETIHISDVDYIVEGSYPLIVHSPEGDVTDADKKIATLLVEEIEDGSCLQFGIGKLPATIATMIADSDLKNLGIHSEMASTPFMDLIEKGRVNGSQKKIDKFKATFTFAGGTKELYDYLDRNPAFASYAVDIQNNPARIALNDKQVAINNAIEVDLYGQISSESDGIRQISGTGGQLDFTMGAFMSKGGKPFICLSSTTTHGGGKVKSRIVPTLKPGSIVTVPRSWAPTIVTEYGKAQLGGKSTWKRAEMLIGIAHPDFRDELIKAAQAQGIWTRSNKIC</sequence>
<keyword evidence="3" id="KW-0276">Fatty acid metabolism</keyword>
<organism evidence="6 7">
    <name type="scientific">Desulfosporosinus orientis (strain ATCC 19365 / DSM 765 / NCIMB 8382 / VKM B-1628 / Singapore I)</name>
    <name type="common">Desulfotomaculum orientis</name>
    <dbReference type="NCBI Taxonomy" id="768706"/>
    <lineage>
        <taxon>Bacteria</taxon>
        <taxon>Bacillati</taxon>
        <taxon>Bacillota</taxon>
        <taxon>Clostridia</taxon>
        <taxon>Eubacteriales</taxon>
        <taxon>Desulfitobacteriaceae</taxon>
        <taxon>Desulfosporosinus</taxon>
    </lineage>
</organism>
<comment type="similarity">
    <text evidence="1 3">Belongs to the acetyl-CoA hydrolase/transferase family.</text>
</comment>
<dbReference type="EMBL" id="CP003108">
    <property type="protein sequence ID" value="AET68494.1"/>
    <property type="molecule type" value="Genomic_DNA"/>
</dbReference>
<dbReference type="Pfam" id="PF02550">
    <property type="entry name" value="AcetylCoA_hydro"/>
    <property type="match status" value="1"/>
</dbReference>
<dbReference type="RefSeq" id="WP_014185302.1">
    <property type="nucleotide sequence ID" value="NC_016584.1"/>
</dbReference>
<name>G7WGQ8_DESOD</name>
<dbReference type="GO" id="GO:0016787">
    <property type="term" value="F:hydrolase activity"/>
    <property type="evidence" value="ECO:0007669"/>
    <property type="project" value="UniProtKB-KW"/>
</dbReference>
<dbReference type="SUPFAM" id="SSF100950">
    <property type="entry name" value="NagB/RpiA/CoA transferase-like"/>
    <property type="match status" value="2"/>
</dbReference>
<evidence type="ECO:0000259" key="4">
    <source>
        <dbReference type="Pfam" id="PF02550"/>
    </source>
</evidence>
<keyword evidence="7" id="KW-1185">Reference proteome</keyword>
<dbReference type="AlphaFoldDB" id="G7WGQ8"/>
<gene>
    <name evidence="6" type="ordered locus">Desor_2968</name>
</gene>
<dbReference type="STRING" id="768706.Desor_2968"/>
<dbReference type="InterPro" id="IPR037171">
    <property type="entry name" value="NagB/RpiA_transferase-like"/>
</dbReference>
<reference evidence="6 7" key="2">
    <citation type="journal article" date="2012" name="J. Bacteriol.">
        <title>Complete genome sequences of Desulfosporosinus orientis DSM765T, Desulfosporosinus youngiae DSM17734T, Desulfosporosinus meridiei DSM13257T, and Desulfosporosinus acidiphilus DSM22704T.</title>
        <authorList>
            <person name="Pester M."/>
            <person name="Brambilla E."/>
            <person name="Alazard D."/>
            <person name="Rattei T."/>
            <person name="Weinmaier T."/>
            <person name="Han J."/>
            <person name="Lucas S."/>
            <person name="Lapidus A."/>
            <person name="Cheng J.F."/>
            <person name="Goodwin L."/>
            <person name="Pitluck S."/>
            <person name="Peters L."/>
            <person name="Ovchinnikova G."/>
            <person name="Teshima H."/>
            <person name="Detter J.C."/>
            <person name="Han C.S."/>
            <person name="Tapia R."/>
            <person name="Land M.L."/>
            <person name="Hauser L."/>
            <person name="Kyrpides N.C."/>
            <person name="Ivanova N.N."/>
            <person name="Pagani I."/>
            <person name="Huntmann M."/>
            <person name="Wei C.L."/>
            <person name="Davenport K.W."/>
            <person name="Daligault H."/>
            <person name="Chain P.S."/>
            <person name="Chen A."/>
            <person name="Mavromatis K."/>
            <person name="Markowitz V."/>
            <person name="Szeto E."/>
            <person name="Mikhailova N."/>
            <person name="Pati A."/>
            <person name="Wagner M."/>
            <person name="Woyke T."/>
            <person name="Ollivier B."/>
            <person name="Klenk H.P."/>
            <person name="Spring S."/>
            <person name="Loy A."/>
        </authorList>
    </citation>
    <scope>NUCLEOTIDE SEQUENCE [LARGE SCALE GENOMIC DNA]</scope>
    <source>
        <strain evidence="7">ATCC 19365 / DSM 765 / NCIMB 8382 / VKM B-1628</strain>
    </source>
</reference>
<feature type="domain" description="Acetyl-CoA hydrolase/transferase C-terminal" evidence="5">
    <location>
        <begin position="280"/>
        <end position="436"/>
    </location>
</feature>
<proteinExistence type="inferred from homology"/>
<keyword evidence="6" id="KW-0378">Hydrolase</keyword>
<dbReference type="Pfam" id="PF13336">
    <property type="entry name" value="AcetylCoA_hyd_C"/>
    <property type="match status" value="1"/>
</dbReference>
<dbReference type="eggNOG" id="COG0427">
    <property type="taxonomic scope" value="Bacteria"/>
</dbReference>
<dbReference type="GO" id="GO:0006084">
    <property type="term" value="P:acetyl-CoA metabolic process"/>
    <property type="evidence" value="ECO:0007669"/>
    <property type="project" value="UniProtKB-UniRule"/>
</dbReference>
<dbReference type="OrthoDB" id="9801795at2"/>
<dbReference type="Gene3D" id="3.40.1080.20">
    <property type="entry name" value="Acetyl-CoA hydrolase/transferase C-terminal domain"/>
    <property type="match status" value="1"/>
</dbReference>
<dbReference type="PATRIC" id="fig|768706.3.peg.2981"/>
<reference evidence="7" key="1">
    <citation type="submission" date="2011-11" db="EMBL/GenBank/DDBJ databases">
        <title>Complete sequence of Desulfosporosinus orientis DSM 765.</title>
        <authorList>
            <person name="Lucas S."/>
            <person name="Han J."/>
            <person name="Lapidus A."/>
            <person name="Cheng J.-F."/>
            <person name="Goodwin L."/>
            <person name="Pitluck S."/>
            <person name="Peters L."/>
            <person name="Ovchinnikova G."/>
            <person name="Teshima H."/>
            <person name="Detter J.C."/>
            <person name="Han C."/>
            <person name="Tapia R."/>
            <person name="Land M."/>
            <person name="Hauser L."/>
            <person name="Kyrpides N."/>
            <person name="Ivanova N."/>
            <person name="Pagani I."/>
            <person name="Pester M."/>
            <person name="Spring S."/>
            <person name="Ollivier B."/>
            <person name="Rattei T."/>
            <person name="Klenk H.-P."/>
            <person name="Wagner M."/>
            <person name="Loy A."/>
            <person name="Woyke T."/>
        </authorList>
    </citation>
    <scope>NUCLEOTIDE SEQUENCE [LARGE SCALE GENOMIC DNA]</scope>
    <source>
        <strain evidence="7">ATCC 19365 / DSM 765 / NCIMB 8382 / VKM B-1628</strain>
    </source>
</reference>
<dbReference type="PANTHER" id="PTHR21432:SF20">
    <property type="entry name" value="ACETYL-COA HYDROLASE"/>
    <property type="match status" value="1"/>
</dbReference>
<dbReference type="InterPro" id="IPR038460">
    <property type="entry name" value="AcetylCoA_hyd_C_sf"/>
</dbReference>
<dbReference type="UniPathway" id="UPA00863"/>
<dbReference type="GO" id="GO:0008775">
    <property type="term" value="F:acetate CoA-transferase activity"/>
    <property type="evidence" value="ECO:0007669"/>
    <property type="project" value="InterPro"/>
</dbReference>
<dbReference type="EC" id="2.8.3.-" evidence="3"/>
<feature type="binding site" evidence="3">
    <location>
        <position position="321"/>
    </location>
    <ligand>
        <name>CoA</name>
        <dbReference type="ChEBI" id="CHEBI:57287"/>
    </ligand>
</feature>
<comment type="function">
    <text evidence="3">Coenzyme A-transferase that converts butyrate to butyryl-CoA.</text>
</comment>
<feature type="binding site" evidence="3">
    <location>
        <position position="344"/>
    </location>
    <ligand>
        <name>CoA</name>
        <dbReference type="ChEBI" id="CHEBI:57287"/>
    </ligand>
</feature>
<evidence type="ECO:0000256" key="3">
    <source>
        <dbReference type="HAMAP-Rule" id="MF_03228"/>
    </source>
</evidence>
<protein>
    <recommendedName>
        <fullName evidence="3">Probable butyrate:acetyl-CoA coenzyme A-transferase</fullName>
        <shortName evidence="3">Butyrate CoA-transferase</shortName>
        <ecNumber evidence="3">2.8.3.-</ecNumber>
    </recommendedName>
</protein>